<dbReference type="EnsemblMetazoa" id="XM_011668832">
    <property type="protein sequence ID" value="XP_011667134"/>
    <property type="gene ID" value="LOC576693"/>
</dbReference>
<dbReference type="Proteomes" id="UP000007110">
    <property type="component" value="Unassembled WGS sequence"/>
</dbReference>
<dbReference type="RefSeq" id="XP_011667134.1">
    <property type="nucleotide sequence ID" value="XM_011668832.2"/>
</dbReference>
<name>A0A7M7PSU0_STRPU</name>
<protein>
    <submittedName>
        <fullName evidence="2">Uncharacterized protein</fullName>
    </submittedName>
</protein>
<accession>A0A7M7PSU0</accession>
<dbReference type="Pfam" id="PF14651">
    <property type="entry name" value="Lipocalin_7"/>
    <property type="match status" value="1"/>
</dbReference>
<comment type="similarity">
    <text evidence="1">Belongs to the calycin superfamily. Fatty-acid binding protein (FABP) family.</text>
</comment>
<reference evidence="3" key="1">
    <citation type="submission" date="2015-02" db="EMBL/GenBank/DDBJ databases">
        <title>Genome sequencing for Strongylocentrotus purpuratus.</title>
        <authorList>
            <person name="Murali S."/>
            <person name="Liu Y."/>
            <person name="Vee V."/>
            <person name="English A."/>
            <person name="Wang M."/>
            <person name="Skinner E."/>
            <person name="Han Y."/>
            <person name="Muzny D.M."/>
            <person name="Worley K.C."/>
            <person name="Gibbs R.A."/>
        </authorList>
    </citation>
    <scope>NUCLEOTIDE SEQUENCE</scope>
</reference>
<dbReference type="EnsemblMetazoa" id="XM_030999655">
    <property type="protein sequence ID" value="XP_030855515"/>
    <property type="gene ID" value="LOC576693"/>
</dbReference>
<dbReference type="KEGG" id="spu:576693"/>
<dbReference type="RefSeq" id="XP_030855515.1">
    <property type="nucleotide sequence ID" value="XM_030999655.1"/>
</dbReference>
<dbReference type="InterPro" id="IPR031259">
    <property type="entry name" value="ILBP"/>
</dbReference>
<reference evidence="2" key="2">
    <citation type="submission" date="2021-01" db="UniProtKB">
        <authorList>
            <consortium name="EnsemblMetazoa"/>
        </authorList>
    </citation>
    <scope>IDENTIFICATION</scope>
</reference>
<dbReference type="OrthoDB" id="9971011at2759"/>
<evidence type="ECO:0000313" key="3">
    <source>
        <dbReference type="Proteomes" id="UP000007110"/>
    </source>
</evidence>
<sequence length="130" mass="14414">MPVNFSGTWNIASHEDFTALLDKLQVPEDKRPPSKITNLQVVIEQDGDHLKIVSKTSLGDRVNDFTVGEPCKFVMFGNMPEVDVTSAWEGDRLVITDARGAKLIREIVGDQTVCTFCVGDLAVKLFYNKA</sequence>
<dbReference type="GeneID" id="576693"/>
<dbReference type="GO" id="GO:0008289">
    <property type="term" value="F:lipid binding"/>
    <property type="evidence" value="ECO:0007669"/>
    <property type="project" value="InterPro"/>
</dbReference>
<dbReference type="OMA" id="NTINMKT"/>
<proteinExistence type="inferred from homology"/>
<evidence type="ECO:0000256" key="1">
    <source>
        <dbReference type="ARBA" id="ARBA00008390"/>
    </source>
</evidence>
<dbReference type="SUPFAM" id="SSF50814">
    <property type="entry name" value="Lipocalins"/>
    <property type="match status" value="1"/>
</dbReference>
<organism evidence="2 3">
    <name type="scientific">Strongylocentrotus purpuratus</name>
    <name type="common">Purple sea urchin</name>
    <dbReference type="NCBI Taxonomy" id="7668"/>
    <lineage>
        <taxon>Eukaryota</taxon>
        <taxon>Metazoa</taxon>
        <taxon>Echinodermata</taxon>
        <taxon>Eleutherozoa</taxon>
        <taxon>Echinozoa</taxon>
        <taxon>Echinoidea</taxon>
        <taxon>Euechinoidea</taxon>
        <taxon>Echinacea</taxon>
        <taxon>Camarodonta</taxon>
        <taxon>Echinidea</taxon>
        <taxon>Strongylocentrotidae</taxon>
        <taxon>Strongylocentrotus</taxon>
    </lineage>
</organism>
<dbReference type="Gene3D" id="2.40.128.20">
    <property type="match status" value="1"/>
</dbReference>
<dbReference type="CDD" id="cd00742">
    <property type="entry name" value="FABP"/>
    <property type="match status" value="1"/>
</dbReference>
<dbReference type="InParanoid" id="A0A7M7PSU0"/>
<dbReference type="InterPro" id="IPR012674">
    <property type="entry name" value="Calycin"/>
</dbReference>
<keyword evidence="3" id="KW-1185">Reference proteome</keyword>
<evidence type="ECO:0000313" key="2">
    <source>
        <dbReference type="EnsemblMetazoa" id="XP_030855515"/>
    </source>
</evidence>
<dbReference type="AlphaFoldDB" id="A0A7M7PSU0"/>
<dbReference type="PANTHER" id="PTHR11955">
    <property type="entry name" value="FATTY ACID BINDING PROTEIN"/>
    <property type="match status" value="1"/>
</dbReference>